<protein>
    <submittedName>
        <fullName evidence="1">Uncharacterized protein</fullName>
    </submittedName>
</protein>
<proteinExistence type="predicted"/>
<dbReference type="EMBL" id="CAXIEN010000071">
    <property type="protein sequence ID" value="CAL1273942.1"/>
    <property type="molecule type" value="Genomic_DNA"/>
</dbReference>
<name>A0AAV1ZQG4_9ARAC</name>
<reference evidence="1 2" key="1">
    <citation type="submission" date="2024-04" db="EMBL/GenBank/DDBJ databases">
        <authorList>
            <person name="Rising A."/>
            <person name="Reimegard J."/>
            <person name="Sonavane S."/>
            <person name="Akerstrom W."/>
            <person name="Nylinder S."/>
            <person name="Hedman E."/>
            <person name="Kallberg Y."/>
        </authorList>
    </citation>
    <scope>NUCLEOTIDE SEQUENCE [LARGE SCALE GENOMIC DNA]</scope>
</reference>
<evidence type="ECO:0000313" key="2">
    <source>
        <dbReference type="Proteomes" id="UP001497382"/>
    </source>
</evidence>
<organism evidence="1 2">
    <name type="scientific">Larinioides sclopetarius</name>
    <dbReference type="NCBI Taxonomy" id="280406"/>
    <lineage>
        <taxon>Eukaryota</taxon>
        <taxon>Metazoa</taxon>
        <taxon>Ecdysozoa</taxon>
        <taxon>Arthropoda</taxon>
        <taxon>Chelicerata</taxon>
        <taxon>Arachnida</taxon>
        <taxon>Araneae</taxon>
        <taxon>Araneomorphae</taxon>
        <taxon>Entelegynae</taxon>
        <taxon>Araneoidea</taxon>
        <taxon>Araneidae</taxon>
        <taxon>Larinioides</taxon>
    </lineage>
</organism>
<keyword evidence="2" id="KW-1185">Reference proteome</keyword>
<accession>A0AAV1ZQG4</accession>
<gene>
    <name evidence="1" type="ORF">LARSCL_LOCUS7184</name>
</gene>
<dbReference type="Proteomes" id="UP001497382">
    <property type="component" value="Unassembled WGS sequence"/>
</dbReference>
<evidence type="ECO:0000313" key="1">
    <source>
        <dbReference type="EMBL" id="CAL1273942.1"/>
    </source>
</evidence>
<comment type="caution">
    <text evidence="1">The sequence shown here is derived from an EMBL/GenBank/DDBJ whole genome shotgun (WGS) entry which is preliminary data.</text>
</comment>
<sequence>MYSSFLTNLDICRDEMEQAYNKNPFPPSVNSSYTSVSAPDRPATMSIKVIGQRERKKIFFKHLNLFAVKFDS</sequence>
<dbReference type="AlphaFoldDB" id="A0AAV1ZQG4"/>